<evidence type="ECO:0000256" key="2">
    <source>
        <dbReference type="PROSITE-ProRule" id="PRU00708"/>
    </source>
</evidence>
<dbReference type="GO" id="GO:0099402">
    <property type="term" value="P:plant organ development"/>
    <property type="evidence" value="ECO:0007669"/>
    <property type="project" value="UniProtKB-ARBA"/>
</dbReference>
<dbReference type="Pfam" id="PF13041">
    <property type="entry name" value="PPR_2"/>
    <property type="match status" value="1"/>
</dbReference>
<accession>A0A9W7H0P5</accession>
<protein>
    <recommendedName>
        <fullName evidence="5">Pentatricopeptide repeat-containing protein</fullName>
    </recommendedName>
</protein>
<dbReference type="Proteomes" id="UP001165190">
    <property type="component" value="Unassembled WGS sequence"/>
</dbReference>
<dbReference type="OrthoDB" id="185373at2759"/>
<dbReference type="GO" id="GO:0003723">
    <property type="term" value="F:RNA binding"/>
    <property type="evidence" value="ECO:0007669"/>
    <property type="project" value="InterPro"/>
</dbReference>
<dbReference type="AlphaFoldDB" id="A0A9W7H0P5"/>
<dbReference type="InterPro" id="IPR046848">
    <property type="entry name" value="E_motif"/>
</dbReference>
<dbReference type="Pfam" id="PF20431">
    <property type="entry name" value="E_motif"/>
    <property type="match status" value="1"/>
</dbReference>
<dbReference type="InterPro" id="IPR002885">
    <property type="entry name" value="PPR_rpt"/>
</dbReference>
<sequence>MSLRCISPPKWKHYIYKLYSTQPPQVISTNIYINKLVKSGQLDIARNAFDEMPRRTDVSWNTMISGYSKSGEIDKALKLLEETRGERNSVTWNSMMSGYIQNEQCKEALMLYLNMCRLQIARTRSTFSILFHACSCLRSLQQGQSLHAHLIKTPLKSNVYVGTTLVDKYSKCGTTVDAHKSFSSISSLNMVARAAIVNGFVGILSACSHAGLVSEGMELFRLMEKCYSVVPTIEHYACVVDLLGREGLLQEADEFIKKMPVEADEAVWGALLHSCWYWMDMEVGERVAEKLFSMNPNTISVYVILSNIYAVLGKWGEKLEVRQKLRDLEVEKDPGCSWIELDNRLFVFSIEDRSHPRCNMIYAILQHLETNLNSFHFASF</sequence>
<proteinExistence type="predicted"/>
<dbReference type="NCBIfam" id="TIGR00756">
    <property type="entry name" value="PPR"/>
    <property type="match status" value="3"/>
</dbReference>
<gene>
    <name evidence="3" type="ORF">HRI_000567200</name>
</gene>
<evidence type="ECO:0008006" key="5">
    <source>
        <dbReference type="Google" id="ProtNLM"/>
    </source>
</evidence>
<dbReference type="PROSITE" id="PS51375">
    <property type="entry name" value="PPR"/>
    <property type="match status" value="1"/>
</dbReference>
<keyword evidence="1" id="KW-0677">Repeat</keyword>
<dbReference type="InterPro" id="IPR011990">
    <property type="entry name" value="TPR-like_helical_dom_sf"/>
</dbReference>
<feature type="repeat" description="PPR" evidence="2">
    <location>
        <begin position="56"/>
        <end position="90"/>
    </location>
</feature>
<reference evidence="3" key="1">
    <citation type="submission" date="2023-05" db="EMBL/GenBank/DDBJ databases">
        <title>Genome and transcriptome analyses reveal genes involved in the formation of fine ridges on petal epidermal cells in Hibiscus trionum.</title>
        <authorList>
            <person name="Koshimizu S."/>
            <person name="Masuda S."/>
            <person name="Ishii T."/>
            <person name="Shirasu K."/>
            <person name="Hoshino A."/>
            <person name="Arita M."/>
        </authorList>
    </citation>
    <scope>NUCLEOTIDE SEQUENCE</scope>
    <source>
        <strain evidence="3">Hamamatsu line</strain>
    </source>
</reference>
<dbReference type="Pfam" id="PF01535">
    <property type="entry name" value="PPR"/>
    <property type="match status" value="4"/>
</dbReference>
<dbReference type="PANTHER" id="PTHR47926">
    <property type="entry name" value="PENTATRICOPEPTIDE REPEAT-CONTAINING PROTEIN"/>
    <property type="match status" value="1"/>
</dbReference>
<dbReference type="FunFam" id="1.25.40.10:FF:000158">
    <property type="entry name" value="pentatricopeptide repeat-containing protein At2g33680"/>
    <property type="match status" value="1"/>
</dbReference>
<keyword evidence="4" id="KW-1185">Reference proteome</keyword>
<evidence type="ECO:0000256" key="1">
    <source>
        <dbReference type="ARBA" id="ARBA00022737"/>
    </source>
</evidence>
<organism evidence="3 4">
    <name type="scientific">Hibiscus trionum</name>
    <name type="common">Flower of an hour</name>
    <dbReference type="NCBI Taxonomy" id="183268"/>
    <lineage>
        <taxon>Eukaryota</taxon>
        <taxon>Viridiplantae</taxon>
        <taxon>Streptophyta</taxon>
        <taxon>Embryophyta</taxon>
        <taxon>Tracheophyta</taxon>
        <taxon>Spermatophyta</taxon>
        <taxon>Magnoliopsida</taxon>
        <taxon>eudicotyledons</taxon>
        <taxon>Gunneridae</taxon>
        <taxon>Pentapetalae</taxon>
        <taxon>rosids</taxon>
        <taxon>malvids</taxon>
        <taxon>Malvales</taxon>
        <taxon>Malvaceae</taxon>
        <taxon>Malvoideae</taxon>
        <taxon>Hibiscus</taxon>
    </lineage>
</organism>
<dbReference type="Gene3D" id="1.25.40.10">
    <property type="entry name" value="Tetratricopeptide repeat domain"/>
    <property type="match status" value="3"/>
</dbReference>
<evidence type="ECO:0000313" key="3">
    <source>
        <dbReference type="EMBL" id="GMI68979.1"/>
    </source>
</evidence>
<dbReference type="EMBL" id="BSYR01000006">
    <property type="protein sequence ID" value="GMI68979.1"/>
    <property type="molecule type" value="Genomic_DNA"/>
</dbReference>
<evidence type="ECO:0000313" key="4">
    <source>
        <dbReference type="Proteomes" id="UP001165190"/>
    </source>
</evidence>
<dbReference type="InterPro" id="IPR046960">
    <property type="entry name" value="PPR_At4g14850-like_plant"/>
</dbReference>
<name>A0A9W7H0P5_HIBTR</name>
<dbReference type="PANTHER" id="PTHR47926:SF347">
    <property type="entry name" value="PENTATRICOPEPTIDE REPEAT-CONTAINING PROTEIN"/>
    <property type="match status" value="1"/>
</dbReference>
<comment type="caution">
    <text evidence="3">The sequence shown here is derived from an EMBL/GenBank/DDBJ whole genome shotgun (WGS) entry which is preliminary data.</text>
</comment>
<dbReference type="GO" id="GO:0009451">
    <property type="term" value="P:RNA modification"/>
    <property type="evidence" value="ECO:0007669"/>
    <property type="project" value="InterPro"/>
</dbReference>